<feature type="transmembrane region" description="Helical" evidence="6">
    <location>
        <begin position="211"/>
        <end position="231"/>
    </location>
</feature>
<dbReference type="GO" id="GO:0022857">
    <property type="term" value="F:transmembrane transporter activity"/>
    <property type="evidence" value="ECO:0007669"/>
    <property type="project" value="InterPro"/>
</dbReference>
<dbReference type="InterPro" id="IPR051068">
    <property type="entry name" value="MFS_Domain-Containing_Protein"/>
</dbReference>
<dbReference type="GO" id="GO:0005765">
    <property type="term" value="C:lysosomal membrane"/>
    <property type="evidence" value="ECO:0007669"/>
    <property type="project" value="TreeGrafter"/>
</dbReference>
<feature type="transmembrane region" description="Helical" evidence="6">
    <location>
        <begin position="146"/>
        <end position="166"/>
    </location>
</feature>
<comment type="subcellular location">
    <subcellularLocation>
        <location evidence="1">Endomembrane system</location>
        <topology evidence="1">Multi-pass membrane protein</topology>
    </subcellularLocation>
</comment>
<feature type="transmembrane region" description="Helical" evidence="6">
    <location>
        <begin position="65"/>
        <end position="83"/>
    </location>
</feature>
<evidence type="ECO:0000256" key="6">
    <source>
        <dbReference type="SAM" id="Phobius"/>
    </source>
</evidence>
<keyword evidence="4 6" id="KW-1133">Transmembrane helix</keyword>
<feature type="transmembrane region" description="Helical" evidence="6">
    <location>
        <begin position="103"/>
        <end position="126"/>
    </location>
</feature>
<dbReference type="AlphaFoldDB" id="A0A914QEF0"/>
<keyword evidence="5 6" id="KW-0472">Membrane</keyword>
<sequence length="430" mass="48117">MSPQITETTYGAIRGAHALGSTVAAGAAGYIANRQANTKPCLIVGKILVIVSAFLYLGIELDAKLAAVLFLLYEFLMGISMGLTSVYRTHIAMASAEHERSKAFGLTMLATSIGFLVGPLIQMIFSRIKYPGITMLFGTHFNLFTAPVYLALILSFVGVLLLWFWFHGEMHVPSKEERKKQQEALKMSHLSSLPSSFVNEGHMKEIKYDKVAVAILVMAKVVLDVNFLLIMSFSERFALFCAMCVFLSFYLITYPWWFINETIPYEHAKGEDAFYSRSQAQSALSLSNTTATVGGLKKELVGCNINYEWCENTPRVNVYLYNIALVFAMGIGMPISQINLDILYSKVLGPIKQGVLQGIFHATGQILHIIGPVIFTKVYSVSGPRYLWFFEILVSCCCIFVFLINYQRLVPFSKRVETQMLKRQTTQNVV</sequence>
<accession>A0A914QEF0</accession>
<name>A0A914QEF0_9BILA</name>
<protein>
    <submittedName>
        <fullName evidence="8">Major facilitator superfamily (MFS) profile domain-containing protein</fullName>
    </submittedName>
</protein>
<dbReference type="InterPro" id="IPR011701">
    <property type="entry name" value="MFS"/>
</dbReference>
<dbReference type="SUPFAM" id="SSF103473">
    <property type="entry name" value="MFS general substrate transporter"/>
    <property type="match status" value="1"/>
</dbReference>
<feature type="transmembrane region" description="Helical" evidence="6">
    <location>
        <begin position="41"/>
        <end position="59"/>
    </location>
</feature>
<dbReference type="PANTHER" id="PTHR23510:SF3">
    <property type="entry name" value="MAJOR FACILITATOR SUPERFAMILY DOMAIN-CONTAINING PROTEIN 8"/>
    <property type="match status" value="1"/>
</dbReference>
<feature type="transmembrane region" description="Helical" evidence="6">
    <location>
        <begin position="318"/>
        <end position="338"/>
    </location>
</feature>
<dbReference type="InterPro" id="IPR036259">
    <property type="entry name" value="MFS_trans_sf"/>
</dbReference>
<reference evidence="8" key="1">
    <citation type="submission" date="2022-11" db="UniProtKB">
        <authorList>
            <consortium name="WormBaseParasite"/>
        </authorList>
    </citation>
    <scope>IDENTIFICATION</scope>
</reference>
<evidence type="ECO:0000256" key="1">
    <source>
        <dbReference type="ARBA" id="ARBA00004127"/>
    </source>
</evidence>
<keyword evidence="2" id="KW-0813">Transport</keyword>
<evidence type="ECO:0000256" key="3">
    <source>
        <dbReference type="ARBA" id="ARBA00022692"/>
    </source>
</evidence>
<dbReference type="PANTHER" id="PTHR23510">
    <property type="entry name" value="INNER MEMBRANE TRANSPORT PROTEIN YAJR"/>
    <property type="match status" value="1"/>
</dbReference>
<dbReference type="GO" id="GO:0012505">
    <property type="term" value="C:endomembrane system"/>
    <property type="evidence" value="ECO:0007669"/>
    <property type="project" value="UniProtKB-SubCell"/>
</dbReference>
<evidence type="ECO:0000256" key="4">
    <source>
        <dbReference type="ARBA" id="ARBA00022989"/>
    </source>
</evidence>
<organism evidence="7 8">
    <name type="scientific">Panagrolaimus davidi</name>
    <dbReference type="NCBI Taxonomy" id="227884"/>
    <lineage>
        <taxon>Eukaryota</taxon>
        <taxon>Metazoa</taxon>
        <taxon>Ecdysozoa</taxon>
        <taxon>Nematoda</taxon>
        <taxon>Chromadorea</taxon>
        <taxon>Rhabditida</taxon>
        <taxon>Tylenchina</taxon>
        <taxon>Panagrolaimomorpha</taxon>
        <taxon>Panagrolaimoidea</taxon>
        <taxon>Panagrolaimidae</taxon>
        <taxon>Panagrolaimus</taxon>
    </lineage>
</organism>
<feature type="transmembrane region" description="Helical" evidence="6">
    <location>
        <begin position="237"/>
        <end position="259"/>
    </location>
</feature>
<evidence type="ECO:0000256" key="5">
    <source>
        <dbReference type="ARBA" id="ARBA00023136"/>
    </source>
</evidence>
<dbReference type="WBParaSite" id="PDA_v2.g297.t1">
    <property type="protein sequence ID" value="PDA_v2.g297.t1"/>
    <property type="gene ID" value="PDA_v2.g297"/>
</dbReference>
<dbReference type="Proteomes" id="UP000887578">
    <property type="component" value="Unplaced"/>
</dbReference>
<proteinExistence type="predicted"/>
<keyword evidence="3 6" id="KW-0812">Transmembrane</keyword>
<keyword evidence="7" id="KW-1185">Reference proteome</keyword>
<feature type="transmembrane region" description="Helical" evidence="6">
    <location>
        <begin position="386"/>
        <end position="406"/>
    </location>
</feature>
<dbReference type="Gene3D" id="1.20.1250.20">
    <property type="entry name" value="MFS general substrate transporter like domains"/>
    <property type="match status" value="1"/>
</dbReference>
<evidence type="ECO:0000256" key="2">
    <source>
        <dbReference type="ARBA" id="ARBA00022448"/>
    </source>
</evidence>
<dbReference type="Pfam" id="PF07690">
    <property type="entry name" value="MFS_1"/>
    <property type="match status" value="1"/>
</dbReference>
<evidence type="ECO:0000313" key="8">
    <source>
        <dbReference type="WBParaSite" id="PDA_v2.g297.t1"/>
    </source>
</evidence>
<evidence type="ECO:0000313" key="7">
    <source>
        <dbReference type="Proteomes" id="UP000887578"/>
    </source>
</evidence>